<keyword evidence="1" id="KW-0853">WD repeat</keyword>
<evidence type="ECO:0000259" key="2">
    <source>
        <dbReference type="Pfam" id="PF12894"/>
    </source>
</evidence>
<dbReference type="SUPFAM" id="SSF50969">
    <property type="entry name" value="YVTN repeat-like/Quinoprotein amine dehydrogenase"/>
    <property type="match status" value="1"/>
</dbReference>
<proteinExistence type="predicted"/>
<accession>A0A9W8PGM5</accession>
<dbReference type="Proteomes" id="UP001152130">
    <property type="component" value="Unassembled WGS sequence"/>
</dbReference>
<dbReference type="Gene3D" id="2.130.10.10">
    <property type="entry name" value="YVTN repeat-like/Quinoprotein amine dehydrogenase"/>
    <property type="match status" value="1"/>
</dbReference>
<feature type="repeat" description="WD" evidence="1">
    <location>
        <begin position="199"/>
        <end position="240"/>
    </location>
</feature>
<dbReference type="InterPro" id="IPR001680">
    <property type="entry name" value="WD40_rpt"/>
</dbReference>
<comment type="caution">
    <text evidence="3">The sequence shown here is derived from an EMBL/GenBank/DDBJ whole genome shotgun (WGS) entry which is preliminary data.</text>
</comment>
<reference evidence="3" key="1">
    <citation type="submission" date="2022-10" db="EMBL/GenBank/DDBJ databases">
        <title>Fusarium specimens isolated from Avocado Roots.</title>
        <authorList>
            <person name="Stajich J."/>
            <person name="Roper C."/>
            <person name="Heimlech-Rivalta G."/>
        </authorList>
    </citation>
    <scope>NUCLEOTIDE SEQUENCE</scope>
    <source>
        <strain evidence="3">CF00143</strain>
    </source>
</reference>
<evidence type="ECO:0000256" key="1">
    <source>
        <dbReference type="PROSITE-ProRule" id="PRU00221"/>
    </source>
</evidence>
<gene>
    <name evidence="3" type="ORF">NW766_011015</name>
</gene>
<sequence>MALIDFEGSAEILDARTGSRRIFLADTGKVTCSPAKDLFAFCCNNETIQFWDGTLRSLIRIFHQFTDVFFPKGGTLVVLMSRDKVLVLEHRTLNIHWQIELSGEWIPWYEPIFTSRSLGIVTEGDERGSFKLWLFRWDTGSVAPGFPHLINDKEFSIDGLAVHTSLDGQFMLYKTMDDINKHYLVVINVEADYETSILALGEDQECASLAFSPTGNRLVIGTYSGSIFLWDMKTMALVNQLSTGMSRIFQIHYCTDERITITNWGREGNENQLWDVERVQLLRRWKVDTLGLTEVEIDRQHFSIKDGWHASPVGDETASCGTLTRRDPNLLDVEGGWLWHGNDRLLLLPSDFAPGTSRVTGGSRSENRFPVKAASTDSLVLGLKTGELAAFKFDSSKMFFKK</sequence>
<evidence type="ECO:0000313" key="3">
    <source>
        <dbReference type="EMBL" id="KAJ4005467.1"/>
    </source>
</evidence>
<dbReference type="InterPro" id="IPR011044">
    <property type="entry name" value="Quino_amine_DH_bsu"/>
</dbReference>
<keyword evidence="4" id="KW-1185">Reference proteome</keyword>
<dbReference type="EMBL" id="JAPDHF010000021">
    <property type="protein sequence ID" value="KAJ4005467.1"/>
    <property type="molecule type" value="Genomic_DNA"/>
</dbReference>
<dbReference type="SMART" id="SM00320">
    <property type="entry name" value="WD40"/>
    <property type="match status" value="2"/>
</dbReference>
<dbReference type="PROSITE" id="PS50082">
    <property type="entry name" value="WD_REPEATS_2"/>
    <property type="match status" value="1"/>
</dbReference>
<organism evidence="3 4">
    <name type="scientific">Fusarium irregulare</name>
    <dbReference type="NCBI Taxonomy" id="2494466"/>
    <lineage>
        <taxon>Eukaryota</taxon>
        <taxon>Fungi</taxon>
        <taxon>Dikarya</taxon>
        <taxon>Ascomycota</taxon>
        <taxon>Pezizomycotina</taxon>
        <taxon>Sordariomycetes</taxon>
        <taxon>Hypocreomycetidae</taxon>
        <taxon>Hypocreales</taxon>
        <taxon>Nectriaceae</taxon>
        <taxon>Fusarium</taxon>
        <taxon>Fusarium incarnatum-equiseti species complex</taxon>
    </lineage>
</organism>
<dbReference type="InterPro" id="IPR024977">
    <property type="entry name" value="Apc4-like_WD40_dom"/>
</dbReference>
<dbReference type="InterPro" id="IPR015943">
    <property type="entry name" value="WD40/YVTN_repeat-like_dom_sf"/>
</dbReference>
<evidence type="ECO:0000313" key="4">
    <source>
        <dbReference type="Proteomes" id="UP001152130"/>
    </source>
</evidence>
<dbReference type="Pfam" id="PF12894">
    <property type="entry name" value="ANAPC4_WD40"/>
    <property type="match status" value="1"/>
</dbReference>
<name>A0A9W8PGM5_9HYPO</name>
<dbReference type="AlphaFoldDB" id="A0A9W8PGM5"/>
<protein>
    <recommendedName>
        <fullName evidence="2">Anaphase-promoting complex subunit 4-like WD40 domain-containing protein</fullName>
    </recommendedName>
</protein>
<feature type="domain" description="Anaphase-promoting complex subunit 4-like WD40" evidence="2">
    <location>
        <begin position="201"/>
        <end position="254"/>
    </location>
</feature>